<evidence type="ECO:0000256" key="4">
    <source>
        <dbReference type="ARBA" id="ARBA00023163"/>
    </source>
</evidence>
<organism evidence="7 8">
    <name type="scientific">Deinandra increscens subsp. villosa</name>
    <dbReference type="NCBI Taxonomy" id="3103831"/>
    <lineage>
        <taxon>Eukaryota</taxon>
        <taxon>Viridiplantae</taxon>
        <taxon>Streptophyta</taxon>
        <taxon>Embryophyta</taxon>
        <taxon>Tracheophyta</taxon>
        <taxon>Spermatophyta</taxon>
        <taxon>Magnoliopsida</taxon>
        <taxon>eudicotyledons</taxon>
        <taxon>Gunneridae</taxon>
        <taxon>Pentapetalae</taxon>
        <taxon>asterids</taxon>
        <taxon>campanulids</taxon>
        <taxon>Asterales</taxon>
        <taxon>Asteraceae</taxon>
        <taxon>Asteroideae</taxon>
        <taxon>Heliantheae alliance</taxon>
        <taxon>Madieae</taxon>
        <taxon>Madiinae</taxon>
        <taxon>Deinandra</taxon>
    </lineage>
</organism>
<feature type="region of interest" description="Disordered" evidence="6">
    <location>
        <begin position="32"/>
        <end position="57"/>
    </location>
</feature>
<dbReference type="InterPro" id="IPR015300">
    <property type="entry name" value="DNA-bd_pseudobarrel_sf"/>
</dbReference>
<evidence type="ECO:0000313" key="7">
    <source>
        <dbReference type="EMBL" id="KAK9051154.1"/>
    </source>
</evidence>
<sequence length="216" mass="25318">MADSVCNIMTIEQPANQRLRCLLGEQVKDPNKSTAVVSKRSKRGSPGQKMQRRTPKKAVRTPVVINEVTERLMWFVLNELKGTDMKLVIQKNLYYSDTRKCYNRLSMPMNQLETRDFLTADEKRIVMGKNREESVIEVPLLGPTLEMYQDRMKLTMWRMQTSLSYVLKTRWFEFWSKYKECLKEGVKIQVWSFRIDEQLCFAVACVEEPDGKDDVA</sequence>
<dbReference type="PANTHER" id="PTHR31541">
    <property type="entry name" value="B3 DOMAIN PLANT PROTEIN-RELATED"/>
    <property type="match status" value="1"/>
</dbReference>
<protein>
    <submittedName>
        <fullName evidence="7">Uncharacterized protein</fullName>
    </submittedName>
</protein>
<proteinExistence type="predicted"/>
<dbReference type="GO" id="GO:0003677">
    <property type="term" value="F:DNA binding"/>
    <property type="evidence" value="ECO:0007669"/>
    <property type="project" value="UniProtKB-KW"/>
</dbReference>
<dbReference type="Gene3D" id="2.40.330.10">
    <property type="entry name" value="DNA-binding pseudobarrel domain"/>
    <property type="match status" value="1"/>
</dbReference>
<keyword evidence="2" id="KW-0805">Transcription regulation</keyword>
<evidence type="ECO:0000256" key="3">
    <source>
        <dbReference type="ARBA" id="ARBA00023125"/>
    </source>
</evidence>
<keyword evidence="4" id="KW-0804">Transcription</keyword>
<gene>
    <name evidence="7" type="ORF">SSX86_027780</name>
</gene>
<dbReference type="Pfam" id="PF03754">
    <property type="entry name" value="At2g31720-like"/>
    <property type="match status" value="1"/>
</dbReference>
<evidence type="ECO:0000256" key="6">
    <source>
        <dbReference type="SAM" id="MobiDB-lite"/>
    </source>
</evidence>
<keyword evidence="3" id="KW-0238">DNA-binding</keyword>
<comment type="caution">
    <text evidence="7">The sequence shown here is derived from an EMBL/GenBank/DDBJ whole genome shotgun (WGS) entry which is preliminary data.</text>
</comment>
<dbReference type="AlphaFoldDB" id="A0AAP0C6G7"/>
<dbReference type="InterPro" id="IPR005508">
    <property type="entry name" value="At2g31720-like"/>
</dbReference>
<evidence type="ECO:0000256" key="1">
    <source>
        <dbReference type="ARBA" id="ARBA00004123"/>
    </source>
</evidence>
<dbReference type="GO" id="GO:0005634">
    <property type="term" value="C:nucleus"/>
    <property type="evidence" value="ECO:0007669"/>
    <property type="project" value="UniProtKB-SubCell"/>
</dbReference>
<dbReference type="PANTHER" id="PTHR31541:SF60">
    <property type="entry name" value="TF-B3 DOMAIN-CONTAINING PROTEIN"/>
    <property type="match status" value="1"/>
</dbReference>
<evidence type="ECO:0000256" key="2">
    <source>
        <dbReference type="ARBA" id="ARBA00023015"/>
    </source>
</evidence>
<keyword evidence="8" id="KW-1185">Reference proteome</keyword>
<dbReference type="Proteomes" id="UP001408789">
    <property type="component" value="Unassembled WGS sequence"/>
</dbReference>
<name>A0AAP0C6G7_9ASTR</name>
<keyword evidence="5" id="KW-0539">Nucleus</keyword>
<accession>A0AAP0C6G7</accession>
<comment type="subcellular location">
    <subcellularLocation>
        <location evidence="1">Nucleus</location>
    </subcellularLocation>
</comment>
<dbReference type="EMBL" id="JBCNJP010000027">
    <property type="protein sequence ID" value="KAK9051154.1"/>
    <property type="molecule type" value="Genomic_DNA"/>
</dbReference>
<reference evidence="7 8" key="1">
    <citation type="submission" date="2024-04" db="EMBL/GenBank/DDBJ databases">
        <title>The reference genome of an endangered Asteraceae, Deinandra increscens subsp. villosa, native to the Central Coast of California.</title>
        <authorList>
            <person name="Guilliams M."/>
            <person name="Hasenstab-Lehman K."/>
            <person name="Meyer R."/>
            <person name="Mcevoy S."/>
        </authorList>
    </citation>
    <scope>NUCLEOTIDE SEQUENCE [LARGE SCALE GENOMIC DNA]</scope>
    <source>
        <tissue evidence="7">Leaf</tissue>
    </source>
</reference>
<evidence type="ECO:0000256" key="5">
    <source>
        <dbReference type="ARBA" id="ARBA00023242"/>
    </source>
</evidence>
<evidence type="ECO:0000313" key="8">
    <source>
        <dbReference type="Proteomes" id="UP001408789"/>
    </source>
</evidence>